<name>A0A1G2T2Z9_9BACT</name>
<dbReference type="SUPFAM" id="SSF54197">
    <property type="entry name" value="HIT-like"/>
    <property type="match status" value="1"/>
</dbReference>
<organism evidence="4 5">
    <name type="scientific">Candidatus Zambryskibacteria bacterium RIFCSPHIGHO2_01_FULL_49_18</name>
    <dbReference type="NCBI Taxonomy" id="1802740"/>
    <lineage>
        <taxon>Bacteria</taxon>
        <taxon>Candidatus Zambryskiibacteriota</taxon>
    </lineage>
</organism>
<reference evidence="4 5" key="1">
    <citation type="journal article" date="2016" name="Nat. Commun.">
        <title>Thousands of microbial genomes shed light on interconnected biogeochemical processes in an aquifer system.</title>
        <authorList>
            <person name="Anantharaman K."/>
            <person name="Brown C.T."/>
            <person name="Hug L.A."/>
            <person name="Sharon I."/>
            <person name="Castelle C.J."/>
            <person name="Probst A.J."/>
            <person name="Thomas B.C."/>
            <person name="Singh A."/>
            <person name="Wilkins M.J."/>
            <person name="Karaoz U."/>
            <person name="Brodie E.L."/>
            <person name="Williams K.H."/>
            <person name="Hubbard S.S."/>
            <person name="Banfield J.F."/>
        </authorList>
    </citation>
    <scope>NUCLEOTIDE SEQUENCE [LARGE SCALE GENOMIC DNA]</scope>
</reference>
<dbReference type="PROSITE" id="PS51084">
    <property type="entry name" value="HIT_2"/>
    <property type="match status" value="1"/>
</dbReference>
<evidence type="ECO:0000256" key="1">
    <source>
        <dbReference type="PIRSR" id="PIRSR601310-1"/>
    </source>
</evidence>
<dbReference type="PANTHER" id="PTHR46648">
    <property type="entry name" value="HIT FAMILY PROTEIN 1"/>
    <property type="match status" value="1"/>
</dbReference>
<evidence type="ECO:0000259" key="3">
    <source>
        <dbReference type="PROSITE" id="PS51084"/>
    </source>
</evidence>
<dbReference type="Proteomes" id="UP000178612">
    <property type="component" value="Unassembled WGS sequence"/>
</dbReference>
<dbReference type="AlphaFoldDB" id="A0A1G2T2Z9"/>
<dbReference type="InterPro" id="IPR011146">
    <property type="entry name" value="HIT-like"/>
</dbReference>
<dbReference type="Gene3D" id="3.30.428.10">
    <property type="entry name" value="HIT-like"/>
    <property type="match status" value="1"/>
</dbReference>
<proteinExistence type="predicted"/>
<dbReference type="PANTHER" id="PTHR46648:SF1">
    <property type="entry name" value="ADENOSINE 5'-MONOPHOSPHORAMIDASE HNT1"/>
    <property type="match status" value="1"/>
</dbReference>
<gene>
    <name evidence="4" type="ORF">A2758_00815</name>
</gene>
<dbReference type="Pfam" id="PF01230">
    <property type="entry name" value="HIT"/>
    <property type="match status" value="1"/>
</dbReference>
<dbReference type="InterPro" id="IPR001310">
    <property type="entry name" value="Histidine_triad_HIT"/>
</dbReference>
<dbReference type="GO" id="GO:0003824">
    <property type="term" value="F:catalytic activity"/>
    <property type="evidence" value="ECO:0007669"/>
    <property type="project" value="InterPro"/>
</dbReference>
<protein>
    <recommendedName>
        <fullName evidence="3">HIT domain-containing protein</fullName>
    </recommendedName>
</protein>
<dbReference type="PRINTS" id="PR00332">
    <property type="entry name" value="HISTRIAD"/>
</dbReference>
<evidence type="ECO:0000256" key="2">
    <source>
        <dbReference type="PROSITE-ProRule" id="PRU00464"/>
    </source>
</evidence>
<comment type="caution">
    <text evidence="4">The sequence shown here is derived from an EMBL/GenBank/DDBJ whole genome shotgun (WGS) entry which is preliminary data.</text>
</comment>
<sequence>MTSNDTNCVFCKIAAGEIPANKVYADESFLAFLDINPRGVGHVQVIPKEHHRWVWQVPNVGEYFEIVKKIALAQQKAFNTEMIRSQIFGDEIPHAHIWVWPNDASGDPKDFEGNAERIKSAL</sequence>
<accession>A0A1G2T2Z9</accession>
<evidence type="ECO:0000313" key="5">
    <source>
        <dbReference type="Proteomes" id="UP000178612"/>
    </source>
</evidence>
<feature type="domain" description="HIT" evidence="3">
    <location>
        <begin position="9"/>
        <end position="110"/>
    </location>
</feature>
<dbReference type="InterPro" id="IPR036265">
    <property type="entry name" value="HIT-like_sf"/>
</dbReference>
<dbReference type="EMBL" id="MHVJ01000011">
    <property type="protein sequence ID" value="OHA91633.1"/>
    <property type="molecule type" value="Genomic_DNA"/>
</dbReference>
<dbReference type="GO" id="GO:0009117">
    <property type="term" value="P:nucleotide metabolic process"/>
    <property type="evidence" value="ECO:0007669"/>
    <property type="project" value="TreeGrafter"/>
</dbReference>
<comment type="caution">
    <text evidence="2">Lacks conserved residue(s) required for the propagation of feature annotation.</text>
</comment>
<feature type="active site" description="Tele-AMP-histidine intermediate" evidence="1">
    <location>
        <position position="96"/>
    </location>
</feature>
<evidence type="ECO:0000313" key="4">
    <source>
        <dbReference type="EMBL" id="OHA91633.1"/>
    </source>
</evidence>